<name>A0A940N859_9PROT</name>
<evidence type="ECO:0000259" key="2">
    <source>
        <dbReference type="Pfam" id="PF18818"/>
    </source>
</evidence>
<dbReference type="InterPro" id="IPR041459">
    <property type="entry name" value="MPTase-PolyVal"/>
</dbReference>
<protein>
    <submittedName>
        <fullName evidence="3">DUF1738 domain-containing protein</fullName>
    </submittedName>
</protein>
<evidence type="ECO:0000313" key="4">
    <source>
        <dbReference type="Proteomes" id="UP000677537"/>
    </source>
</evidence>
<evidence type="ECO:0000313" key="3">
    <source>
        <dbReference type="EMBL" id="MBP0495817.1"/>
    </source>
</evidence>
<feature type="domain" description="Polyvalent protein metallopeptidase" evidence="2">
    <location>
        <begin position="174"/>
        <end position="299"/>
    </location>
</feature>
<proteinExistence type="predicted"/>
<dbReference type="Pfam" id="PF18818">
    <property type="entry name" value="MPTase-PolyVal"/>
    <property type="match status" value="1"/>
</dbReference>
<gene>
    <name evidence="3" type="ORF">J5Y10_23735</name>
</gene>
<dbReference type="InterPro" id="IPR017113">
    <property type="entry name" value="Antirestriction_ArdC"/>
</dbReference>
<sequence>MPSGSSSAGADVYARVTDAIVAAIEAGLANNGADWRMPWHRRRDTGASPALPVNVASRAPYRGINTLALWAAADARGYPVGIWGTYRQWSELGGQVRKGERASTVVFWRFPERGNAEEEAGDGEAAVHDDGAVDHRRRGPWARSYAVFNLAQVDGATLLADTTPKLSEGARIGRAEAFFATLPGLDLRHGGAAAFYAPTTDHVQLPAFADFRSAEGYYATLAHEVTHWTGHPSRLARDLSGRFGSAAYAAEELVAELWAAFVGATLGLATEPRPDHARYVAHWLDLLRADRRAVFTAAGKAQSASDWVVARQLTSDEGWPMGSHHSG</sequence>
<dbReference type="GO" id="GO:0003697">
    <property type="term" value="F:single-stranded DNA binding"/>
    <property type="evidence" value="ECO:0007669"/>
    <property type="project" value="InterPro"/>
</dbReference>
<dbReference type="Pfam" id="PF08401">
    <property type="entry name" value="ArdcN"/>
    <property type="match status" value="1"/>
</dbReference>
<evidence type="ECO:0000259" key="1">
    <source>
        <dbReference type="Pfam" id="PF08401"/>
    </source>
</evidence>
<dbReference type="InterPro" id="IPR013610">
    <property type="entry name" value="ArdC_N"/>
</dbReference>
<organism evidence="3 4">
    <name type="scientific">Roseomonas indoligenes</name>
    <dbReference type="NCBI Taxonomy" id="2820811"/>
    <lineage>
        <taxon>Bacteria</taxon>
        <taxon>Pseudomonadati</taxon>
        <taxon>Pseudomonadota</taxon>
        <taxon>Alphaproteobacteria</taxon>
        <taxon>Acetobacterales</taxon>
        <taxon>Roseomonadaceae</taxon>
        <taxon>Roseomonas</taxon>
    </lineage>
</organism>
<dbReference type="EMBL" id="JAGIZA010000022">
    <property type="protein sequence ID" value="MBP0495817.1"/>
    <property type="molecule type" value="Genomic_DNA"/>
</dbReference>
<reference evidence="3" key="1">
    <citation type="submission" date="2021-03" db="EMBL/GenBank/DDBJ databases">
        <authorList>
            <person name="So Y."/>
        </authorList>
    </citation>
    <scope>NUCLEOTIDE SEQUENCE</scope>
    <source>
        <strain evidence="3">SG15</strain>
    </source>
</reference>
<feature type="domain" description="N-terminal" evidence="1">
    <location>
        <begin position="11"/>
        <end position="148"/>
    </location>
</feature>
<dbReference type="AlphaFoldDB" id="A0A940N859"/>
<accession>A0A940N859</accession>
<dbReference type="Proteomes" id="UP000677537">
    <property type="component" value="Unassembled WGS sequence"/>
</dbReference>
<dbReference type="PIRSF" id="PIRSF037112">
    <property type="entry name" value="Antirestriction_ArdC"/>
    <property type="match status" value="1"/>
</dbReference>
<comment type="caution">
    <text evidence="3">The sequence shown here is derived from an EMBL/GenBank/DDBJ whole genome shotgun (WGS) entry which is preliminary data.</text>
</comment>
<keyword evidence="4" id="KW-1185">Reference proteome</keyword>